<dbReference type="PRINTS" id="PR00778">
    <property type="entry name" value="HTHARSR"/>
</dbReference>
<reference evidence="2 3" key="1">
    <citation type="submission" date="2023-07" db="EMBL/GenBank/DDBJ databases">
        <title>Genomic Encyclopedia of Type Strains, Phase IV (KMG-IV): sequencing the most valuable type-strain genomes for metagenomic binning, comparative biology and taxonomic classification.</title>
        <authorList>
            <person name="Goeker M."/>
        </authorList>
    </citation>
    <scope>NUCLEOTIDE SEQUENCE [LARGE SCALE GENOMIC DNA]</scope>
    <source>
        <strain evidence="2 3">DSM 18695</strain>
    </source>
</reference>
<keyword evidence="2" id="KW-0238">DNA-binding</keyword>
<protein>
    <submittedName>
        <fullName evidence="2">DNA-binding transcriptional ArsR family regulator</fullName>
    </submittedName>
</protein>
<dbReference type="PROSITE" id="PS50987">
    <property type="entry name" value="HTH_ARSR_2"/>
    <property type="match status" value="1"/>
</dbReference>
<feature type="domain" description="HTH arsR-type" evidence="1">
    <location>
        <begin position="1"/>
        <end position="95"/>
    </location>
</feature>
<name>A0ABU0IZP6_9CAUL</name>
<dbReference type="InterPro" id="IPR036390">
    <property type="entry name" value="WH_DNA-bd_sf"/>
</dbReference>
<dbReference type="SMART" id="SM00418">
    <property type="entry name" value="HTH_ARSR"/>
    <property type="match status" value="1"/>
</dbReference>
<accession>A0ABU0IZP6</accession>
<proteinExistence type="predicted"/>
<keyword evidence="3" id="KW-1185">Reference proteome</keyword>
<dbReference type="CDD" id="cd00090">
    <property type="entry name" value="HTH_ARSR"/>
    <property type="match status" value="1"/>
</dbReference>
<dbReference type="NCBIfam" id="NF033788">
    <property type="entry name" value="HTH_metalloreg"/>
    <property type="match status" value="1"/>
</dbReference>
<dbReference type="Pfam" id="PF12840">
    <property type="entry name" value="HTH_20"/>
    <property type="match status" value="1"/>
</dbReference>
<evidence type="ECO:0000313" key="3">
    <source>
        <dbReference type="Proteomes" id="UP001228905"/>
    </source>
</evidence>
<dbReference type="Gene3D" id="1.10.10.10">
    <property type="entry name" value="Winged helix-like DNA-binding domain superfamily/Winged helix DNA-binding domain"/>
    <property type="match status" value="1"/>
</dbReference>
<dbReference type="Proteomes" id="UP001228905">
    <property type="component" value="Unassembled WGS sequence"/>
</dbReference>
<dbReference type="SUPFAM" id="SSF46785">
    <property type="entry name" value="Winged helix' DNA-binding domain"/>
    <property type="match status" value="1"/>
</dbReference>
<dbReference type="PANTHER" id="PTHR38600:SF2">
    <property type="entry name" value="SLL0088 PROTEIN"/>
    <property type="match status" value="1"/>
</dbReference>
<dbReference type="RefSeq" id="WP_307352912.1">
    <property type="nucleotide sequence ID" value="NZ_JAUSVS010000014.1"/>
</dbReference>
<sequence>MVTKTQLRDPAVFHAISDPTRRAILDALRGRELAAGELARRFPVSRPAIARHVGVLSRAGLVRHRQVAQSRIYALEPAALAEVAAWLEPYRLYWAARLSDLKSVVEADLAAEGEDSHD</sequence>
<dbReference type="InterPro" id="IPR001845">
    <property type="entry name" value="HTH_ArsR_DNA-bd_dom"/>
</dbReference>
<dbReference type="EMBL" id="JAUSVS010000014">
    <property type="protein sequence ID" value="MDQ0466771.1"/>
    <property type="molecule type" value="Genomic_DNA"/>
</dbReference>
<dbReference type="GO" id="GO:0003677">
    <property type="term" value="F:DNA binding"/>
    <property type="evidence" value="ECO:0007669"/>
    <property type="project" value="UniProtKB-KW"/>
</dbReference>
<dbReference type="InterPro" id="IPR011991">
    <property type="entry name" value="ArsR-like_HTH"/>
</dbReference>
<dbReference type="PANTHER" id="PTHR38600">
    <property type="entry name" value="TRANSCRIPTIONAL REGULATORY PROTEIN"/>
    <property type="match status" value="1"/>
</dbReference>
<comment type="caution">
    <text evidence="2">The sequence shown here is derived from an EMBL/GenBank/DDBJ whole genome shotgun (WGS) entry which is preliminary data.</text>
</comment>
<gene>
    <name evidence="2" type="ORF">QO010_004567</name>
</gene>
<dbReference type="InterPro" id="IPR036388">
    <property type="entry name" value="WH-like_DNA-bd_sf"/>
</dbReference>
<evidence type="ECO:0000259" key="1">
    <source>
        <dbReference type="PROSITE" id="PS50987"/>
    </source>
</evidence>
<organism evidence="2 3">
    <name type="scientific">Caulobacter ginsengisoli</name>
    <dbReference type="NCBI Taxonomy" id="400775"/>
    <lineage>
        <taxon>Bacteria</taxon>
        <taxon>Pseudomonadati</taxon>
        <taxon>Pseudomonadota</taxon>
        <taxon>Alphaproteobacteria</taxon>
        <taxon>Caulobacterales</taxon>
        <taxon>Caulobacteraceae</taxon>
        <taxon>Caulobacter</taxon>
    </lineage>
</organism>
<evidence type="ECO:0000313" key="2">
    <source>
        <dbReference type="EMBL" id="MDQ0466771.1"/>
    </source>
</evidence>